<gene>
    <name evidence="10" type="ORF">SMACR_09389</name>
</gene>
<dbReference type="InterPro" id="IPR002401">
    <property type="entry name" value="Cyt_P450_E_grp-I"/>
</dbReference>
<name>A0A8S8ZC84_SORMA</name>
<dbReference type="PANTHER" id="PTHR24305:SF232">
    <property type="entry name" value="P450, PUTATIVE (EUROFUNG)-RELATED"/>
    <property type="match status" value="1"/>
</dbReference>
<evidence type="ECO:0008006" key="12">
    <source>
        <dbReference type="Google" id="ProtNLM"/>
    </source>
</evidence>
<dbReference type="SUPFAM" id="SSF48264">
    <property type="entry name" value="Cytochrome P450"/>
    <property type="match status" value="1"/>
</dbReference>
<dbReference type="PROSITE" id="PS00086">
    <property type="entry name" value="CYTOCHROME_P450"/>
    <property type="match status" value="1"/>
</dbReference>
<keyword evidence="9" id="KW-0560">Oxidoreductase</keyword>
<dbReference type="VEuPathDB" id="FungiDB:SMAC_09389"/>
<comment type="cofactor">
    <cofactor evidence="1 8">
        <name>heme</name>
        <dbReference type="ChEBI" id="CHEBI:30413"/>
    </cofactor>
</comment>
<evidence type="ECO:0000256" key="6">
    <source>
        <dbReference type="ARBA" id="ARBA00023004"/>
    </source>
</evidence>
<evidence type="ECO:0000256" key="3">
    <source>
        <dbReference type="ARBA" id="ARBA00010617"/>
    </source>
</evidence>
<reference evidence="10 11" key="1">
    <citation type="submission" date="2017-07" db="EMBL/GenBank/DDBJ databases">
        <title>Genome sequence of the Sordaria macrospora wild type strain R19027.</title>
        <authorList>
            <person name="Nowrousian M."/>
            <person name="Teichert I."/>
            <person name="Kueck U."/>
        </authorList>
    </citation>
    <scope>NUCLEOTIDE SEQUENCE [LARGE SCALE GENOMIC DNA]</scope>
    <source>
        <strain evidence="10 11">R19027</strain>
        <tissue evidence="10">Mycelium</tissue>
    </source>
</reference>
<dbReference type="PRINTS" id="PR00385">
    <property type="entry name" value="P450"/>
</dbReference>
<dbReference type="GO" id="GO:0004497">
    <property type="term" value="F:monooxygenase activity"/>
    <property type="evidence" value="ECO:0007669"/>
    <property type="project" value="UniProtKB-KW"/>
</dbReference>
<evidence type="ECO:0000313" key="11">
    <source>
        <dbReference type="Proteomes" id="UP000433876"/>
    </source>
</evidence>
<evidence type="ECO:0000256" key="9">
    <source>
        <dbReference type="RuleBase" id="RU000461"/>
    </source>
</evidence>
<evidence type="ECO:0000256" key="7">
    <source>
        <dbReference type="ARBA" id="ARBA00023194"/>
    </source>
</evidence>
<keyword evidence="5 8" id="KW-0479">Metal-binding</keyword>
<dbReference type="Pfam" id="PF00067">
    <property type="entry name" value="p450"/>
    <property type="match status" value="1"/>
</dbReference>
<dbReference type="GO" id="GO:0016705">
    <property type="term" value="F:oxidoreductase activity, acting on paired donors, with incorporation or reduction of molecular oxygen"/>
    <property type="evidence" value="ECO:0007669"/>
    <property type="project" value="InterPro"/>
</dbReference>
<evidence type="ECO:0000313" key="10">
    <source>
        <dbReference type="EMBL" id="KAA8628257.1"/>
    </source>
</evidence>
<evidence type="ECO:0000256" key="2">
    <source>
        <dbReference type="ARBA" id="ARBA00004792"/>
    </source>
</evidence>
<evidence type="ECO:0000256" key="1">
    <source>
        <dbReference type="ARBA" id="ARBA00001971"/>
    </source>
</evidence>
<comment type="pathway">
    <text evidence="2">Antibiotic biosynthesis.</text>
</comment>
<accession>A0A8S8ZC84</accession>
<evidence type="ECO:0000256" key="8">
    <source>
        <dbReference type="PIRSR" id="PIRSR602401-1"/>
    </source>
</evidence>
<sequence length="400" mass="45706">MDTAITQLCSELETRFIDTKDHNDEPKEGKVLDLGDWISLYAWDVLGTVTFSRPFGYMSSGRDFDGSIARAQDAMFYFAWVGCLPWLDYVFDKNPFPFISNLLGQPGFSKTNSALSVQRLIDRYAGKDAEFLDTSTPDYLQKFMAIKQKDKSGKIRDENIVGWLMINTLAGADTTAIAIKTALYHCAKQPRVWRRLQRELQVAERGYGPWAETAKARTPPISYKTARAIPYLEAIVRESLRILPGIALPLERYVPPSGVHLPTRGTEKTKDFIPGNQGCILSFTPYTLNRHEAVFGSDSDQFRPERWLRDENNRESEEDFRERLQKMNNTDLSFGGGSRVCLGKHMGLMQAYKVLGTLAARYELDWVGEDGQDEWKVVQSWFPRQEGIKVRMRWCLPKGR</sequence>
<evidence type="ECO:0000256" key="5">
    <source>
        <dbReference type="ARBA" id="ARBA00022723"/>
    </source>
</evidence>
<keyword evidence="7" id="KW-0045">Antibiotic biosynthesis</keyword>
<dbReference type="InterPro" id="IPR036396">
    <property type="entry name" value="Cyt_P450_sf"/>
</dbReference>
<dbReference type="AlphaFoldDB" id="A0A8S8ZC84"/>
<dbReference type="InterPro" id="IPR050121">
    <property type="entry name" value="Cytochrome_P450_monoxygenase"/>
</dbReference>
<comment type="similarity">
    <text evidence="3 9">Belongs to the cytochrome P450 family.</text>
</comment>
<keyword evidence="9" id="KW-0503">Monooxygenase</keyword>
<keyword evidence="4 8" id="KW-0349">Heme</keyword>
<dbReference type="Gene3D" id="1.10.630.10">
    <property type="entry name" value="Cytochrome P450"/>
    <property type="match status" value="1"/>
</dbReference>
<evidence type="ECO:0000256" key="4">
    <source>
        <dbReference type="ARBA" id="ARBA00022617"/>
    </source>
</evidence>
<dbReference type="GO" id="GO:0017000">
    <property type="term" value="P:antibiotic biosynthetic process"/>
    <property type="evidence" value="ECO:0007669"/>
    <property type="project" value="UniProtKB-KW"/>
</dbReference>
<dbReference type="EMBL" id="NMPR01000195">
    <property type="protein sequence ID" value="KAA8628257.1"/>
    <property type="molecule type" value="Genomic_DNA"/>
</dbReference>
<dbReference type="PANTHER" id="PTHR24305">
    <property type="entry name" value="CYTOCHROME P450"/>
    <property type="match status" value="1"/>
</dbReference>
<dbReference type="InterPro" id="IPR017972">
    <property type="entry name" value="Cyt_P450_CS"/>
</dbReference>
<keyword evidence="6 8" id="KW-0408">Iron</keyword>
<organism evidence="10 11">
    <name type="scientific">Sordaria macrospora</name>
    <dbReference type="NCBI Taxonomy" id="5147"/>
    <lineage>
        <taxon>Eukaryota</taxon>
        <taxon>Fungi</taxon>
        <taxon>Dikarya</taxon>
        <taxon>Ascomycota</taxon>
        <taxon>Pezizomycotina</taxon>
        <taxon>Sordariomycetes</taxon>
        <taxon>Sordariomycetidae</taxon>
        <taxon>Sordariales</taxon>
        <taxon>Sordariaceae</taxon>
        <taxon>Sordaria</taxon>
    </lineage>
</organism>
<protein>
    <recommendedName>
        <fullName evidence="12">Pisatin demethylase</fullName>
    </recommendedName>
</protein>
<comment type="caution">
    <text evidence="10">The sequence shown here is derived from an EMBL/GenBank/DDBJ whole genome shotgun (WGS) entry which is preliminary data.</text>
</comment>
<dbReference type="Proteomes" id="UP000433876">
    <property type="component" value="Unassembled WGS sequence"/>
</dbReference>
<dbReference type="PRINTS" id="PR00463">
    <property type="entry name" value="EP450I"/>
</dbReference>
<proteinExistence type="inferred from homology"/>
<feature type="binding site" description="axial binding residue" evidence="8">
    <location>
        <position position="341"/>
    </location>
    <ligand>
        <name>heme</name>
        <dbReference type="ChEBI" id="CHEBI:30413"/>
    </ligand>
    <ligandPart>
        <name>Fe</name>
        <dbReference type="ChEBI" id="CHEBI:18248"/>
    </ligandPart>
</feature>
<dbReference type="GO" id="GO:0020037">
    <property type="term" value="F:heme binding"/>
    <property type="evidence" value="ECO:0007669"/>
    <property type="project" value="InterPro"/>
</dbReference>
<dbReference type="InterPro" id="IPR001128">
    <property type="entry name" value="Cyt_P450"/>
</dbReference>
<dbReference type="GO" id="GO:0005506">
    <property type="term" value="F:iron ion binding"/>
    <property type="evidence" value="ECO:0007669"/>
    <property type="project" value="InterPro"/>
</dbReference>